<keyword evidence="6" id="KW-1185">Reference proteome</keyword>
<evidence type="ECO:0000256" key="1">
    <source>
        <dbReference type="ARBA" id="ARBA00023015"/>
    </source>
</evidence>
<dbReference type="Gene3D" id="1.10.10.10">
    <property type="entry name" value="Winged helix-like DNA-binding domain superfamily/Winged helix DNA-binding domain"/>
    <property type="match status" value="1"/>
</dbReference>
<protein>
    <submittedName>
        <fullName evidence="5">ArsR family transcriptional regulator</fullName>
    </submittedName>
</protein>
<dbReference type="GO" id="GO:0003700">
    <property type="term" value="F:DNA-binding transcription factor activity"/>
    <property type="evidence" value="ECO:0007669"/>
    <property type="project" value="InterPro"/>
</dbReference>
<evidence type="ECO:0000256" key="3">
    <source>
        <dbReference type="ARBA" id="ARBA00023163"/>
    </source>
</evidence>
<proteinExistence type="predicted"/>
<dbReference type="SMART" id="SM00418">
    <property type="entry name" value="HTH_ARSR"/>
    <property type="match status" value="1"/>
</dbReference>
<accession>A0A1C7P1W3</accession>
<dbReference type="Proteomes" id="UP000093111">
    <property type="component" value="Unassembled WGS sequence"/>
</dbReference>
<keyword evidence="1" id="KW-0805">Transcription regulation</keyword>
<dbReference type="GO" id="GO:0003677">
    <property type="term" value="F:DNA binding"/>
    <property type="evidence" value="ECO:0007669"/>
    <property type="project" value="UniProtKB-KW"/>
</dbReference>
<evidence type="ECO:0000313" key="6">
    <source>
        <dbReference type="Proteomes" id="UP000093111"/>
    </source>
</evidence>
<dbReference type="InterPro" id="IPR001845">
    <property type="entry name" value="HTH_ArsR_DNA-bd_dom"/>
</dbReference>
<dbReference type="InterPro" id="IPR051081">
    <property type="entry name" value="HTH_MetalResp_TranReg"/>
</dbReference>
<dbReference type="InterPro" id="IPR036388">
    <property type="entry name" value="WH-like_DNA-bd_sf"/>
</dbReference>
<comment type="caution">
    <text evidence="5">The sequence shown here is derived from an EMBL/GenBank/DDBJ whole genome shotgun (WGS) entry which is preliminary data.</text>
</comment>
<dbReference type="OrthoDB" id="7192471at2"/>
<dbReference type="SUPFAM" id="SSF46785">
    <property type="entry name" value="Winged helix' DNA-binding domain"/>
    <property type="match status" value="1"/>
</dbReference>
<dbReference type="AlphaFoldDB" id="A0A1C7P1W3"/>
<dbReference type="Pfam" id="PF12840">
    <property type="entry name" value="HTH_20"/>
    <property type="match status" value="1"/>
</dbReference>
<dbReference type="STRING" id="1612624.ADU59_14385"/>
<dbReference type="InterPro" id="IPR011991">
    <property type="entry name" value="ArsR-like_HTH"/>
</dbReference>
<reference evidence="5 6" key="1">
    <citation type="journal article" date="2016" name="Syst. Appl. Microbiol.">
        <title>Pararhizobium polonicum sp. nov. isolated from tumors on stone fruit rootstocks.</title>
        <authorList>
            <person name="Pulawska J."/>
            <person name="Kuzmanovic N."/>
            <person name="Willems A."/>
            <person name="Pothier J.F."/>
        </authorList>
    </citation>
    <scope>NUCLEOTIDE SEQUENCE [LARGE SCALE GENOMIC DNA]</scope>
    <source>
        <strain evidence="5 6">F5.1</strain>
    </source>
</reference>
<evidence type="ECO:0000259" key="4">
    <source>
        <dbReference type="PROSITE" id="PS50987"/>
    </source>
</evidence>
<evidence type="ECO:0000256" key="2">
    <source>
        <dbReference type="ARBA" id="ARBA00023125"/>
    </source>
</evidence>
<dbReference type="PRINTS" id="PR00778">
    <property type="entry name" value="HTHARSR"/>
</dbReference>
<dbReference type="PATRIC" id="fig|1612624.7.peg.4787"/>
<feature type="domain" description="HTH arsR-type" evidence="4">
    <location>
        <begin position="7"/>
        <end position="103"/>
    </location>
</feature>
<evidence type="ECO:0000313" key="5">
    <source>
        <dbReference type="EMBL" id="OBZ94976.1"/>
    </source>
</evidence>
<dbReference type="PROSITE" id="PS50987">
    <property type="entry name" value="HTH_ARSR_2"/>
    <property type="match status" value="1"/>
</dbReference>
<gene>
    <name evidence="5" type="ORF">ADU59_14385</name>
</gene>
<dbReference type="PANTHER" id="PTHR33154:SF12">
    <property type="entry name" value="TRANSCRIPTIONAL REGULATORY PROTEIN"/>
    <property type="match status" value="1"/>
</dbReference>
<dbReference type="InterPro" id="IPR036390">
    <property type="entry name" value="WH_DNA-bd_sf"/>
</dbReference>
<dbReference type="PANTHER" id="PTHR33154">
    <property type="entry name" value="TRANSCRIPTIONAL REGULATOR, ARSR FAMILY"/>
    <property type="match status" value="1"/>
</dbReference>
<organism evidence="5 6">
    <name type="scientific">Pararhizobium polonicum</name>
    <dbReference type="NCBI Taxonomy" id="1612624"/>
    <lineage>
        <taxon>Bacteria</taxon>
        <taxon>Pseudomonadati</taxon>
        <taxon>Pseudomonadota</taxon>
        <taxon>Alphaproteobacteria</taxon>
        <taxon>Hyphomicrobiales</taxon>
        <taxon>Rhizobiaceae</taxon>
        <taxon>Rhizobium/Agrobacterium group</taxon>
        <taxon>Pararhizobium</taxon>
    </lineage>
</organism>
<dbReference type="EMBL" id="LGLV01000008">
    <property type="protein sequence ID" value="OBZ94976.1"/>
    <property type="molecule type" value="Genomic_DNA"/>
</dbReference>
<keyword evidence="3" id="KW-0804">Transcription</keyword>
<dbReference type="CDD" id="cd00090">
    <property type="entry name" value="HTH_ARSR"/>
    <property type="match status" value="1"/>
</dbReference>
<dbReference type="RefSeq" id="WP_068954800.1">
    <property type="nucleotide sequence ID" value="NZ_LGLV01000008.1"/>
</dbReference>
<keyword evidence="2" id="KW-0238">DNA-binding</keyword>
<sequence length="108" mass="11580">MTDSDGHPEPEQIALGPILAALADPLRRRVIAELARAPDGTERTCASFNLPVTKSTLTHHFKVLRESGLVRQVDRGNSRAACLRRADIEAKLPGLLSLVAADETTGQG</sequence>
<name>A0A1C7P1W3_9HYPH</name>